<evidence type="ECO:0000256" key="1">
    <source>
        <dbReference type="ARBA" id="ARBA00005634"/>
    </source>
</evidence>
<keyword evidence="4" id="KW-0812">Transmembrane</keyword>
<dbReference type="HOGENOM" id="CLU_005688_2_2_1"/>
<evidence type="ECO:0008006" key="10">
    <source>
        <dbReference type="Google" id="ProtNLM"/>
    </source>
</evidence>
<dbReference type="Gene3D" id="1.20.930.40">
    <property type="entry name" value="Transferrin receptor-like, dimerisation domain"/>
    <property type="match status" value="1"/>
</dbReference>
<feature type="domain" description="PA" evidence="5">
    <location>
        <begin position="237"/>
        <end position="305"/>
    </location>
</feature>
<dbReference type="InterPro" id="IPR039373">
    <property type="entry name" value="Peptidase_M28B"/>
</dbReference>
<proteinExistence type="inferred from homology"/>
<dbReference type="Pfam" id="PF04253">
    <property type="entry name" value="TFR_dimer"/>
    <property type="match status" value="1"/>
</dbReference>
<protein>
    <recommendedName>
        <fullName evidence="10">Zn-dependent exopeptidase</fullName>
    </recommendedName>
</protein>
<evidence type="ECO:0000256" key="3">
    <source>
        <dbReference type="SAM" id="MobiDB-lite"/>
    </source>
</evidence>
<organism evidence="8 9">
    <name type="scientific">Tulasnella calospora MUT 4182</name>
    <dbReference type="NCBI Taxonomy" id="1051891"/>
    <lineage>
        <taxon>Eukaryota</taxon>
        <taxon>Fungi</taxon>
        <taxon>Dikarya</taxon>
        <taxon>Basidiomycota</taxon>
        <taxon>Agaricomycotina</taxon>
        <taxon>Agaricomycetes</taxon>
        <taxon>Cantharellales</taxon>
        <taxon>Tulasnellaceae</taxon>
        <taxon>Tulasnella</taxon>
    </lineage>
</organism>
<dbReference type="InterPro" id="IPR007365">
    <property type="entry name" value="TFR-like_dimer_dom"/>
</dbReference>
<dbReference type="Pfam" id="PF02225">
    <property type="entry name" value="PA"/>
    <property type="match status" value="1"/>
</dbReference>
<dbReference type="OrthoDB" id="5841748at2759"/>
<keyword evidence="4" id="KW-0472">Membrane</keyword>
<feature type="domain" description="Transferrin receptor-like dimerisation" evidence="6">
    <location>
        <begin position="808"/>
        <end position="888"/>
    </location>
</feature>
<evidence type="ECO:0000313" key="8">
    <source>
        <dbReference type="EMBL" id="KIO17823.1"/>
    </source>
</evidence>
<dbReference type="GO" id="GO:0004180">
    <property type="term" value="F:carboxypeptidase activity"/>
    <property type="evidence" value="ECO:0007669"/>
    <property type="project" value="TreeGrafter"/>
</dbReference>
<dbReference type="SUPFAM" id="SSF47672">
    <property type="entry name" value="Transferrin receptor-like dimerisation domain"/>
    <property type="match status" value="1"/>
</dbReference>
<feature type="region of interest" description="Disordered" evidence="3">
    <location>
        <begin position="1"/>
        <end position="23"/>
    </location>
</feature>
<dbReference type="PANTHER" id="PTHR10404:SF46">
    <property type="entry name" value="VACUOLAR PROTEIN SORTING-ASSOCIATED PROTEIN 70"/>
    <property type="match status" value="1"/>
</dbReference>
<evidence type="ECO:0000313" key="9">
    <source>
        <dbReference type="Proteomes" id="UP000054248"/>
    </source>
</evidence>
<dbReference type="Gene3D" id="3.50.30.30">
    <property type="match status" value="1"/>
</dbReference>
<dbReference type="Pfam" id="PF04389">
    <property type="entry name" value="Peptidase_M28"/>
    <property type="match status" value="1"/>
</dbReference>
<name>A0A0C3K8U0_9AGAM</name>
<evidence type="ECO:0000256" key="4">
    <source>
        <dbReference type="SAM" id="Phobius"/>
    </source>
</evidence>
<dbReference type="Proteomes" id="UP000054248">
    <property type="component" value="Unassembled WGS sequence"/>
</dbReference>
<evidence type="ECO:0000259" key="5">
    <source>
        <dbReference type="Pfam" id="PF02225"/>
    </source>
</evidence>
<dbReference type="InterPro" id="IPR007484">
    <property type="entry name" value="Peptidase_M28"/>
</dbReference>
<keyword evidence="2" id="KW-0175">Coiled coil</keyword>
<evidence type="ECO:0000259" key="7">
    <source>
        <dbReference type="Pfam" id="PF04389"/>
    </source>
</evidence>
<keyword evidence="4" id="KW-1133">Transmembrane helix</keyword>
<dbReference type="EMBL" id="KN823340">
    <property type="protein sequence ID" value="KIO17823.1"/>
    <property type="molecule type" value="Genomic_DNA"/>
</dbReference>
<accession>A0A0C3K8U0</accession>
<dbReference type="SUPFAM" id="SSF53187">
    <property type="entry name" value="Zn-dependent exopeptidases"/>
    <property type="match status" value="1"/>
</dbReference>
<dbReference type="PANTHER" id="PTHR10404">
    <property type="entry name" value="N-ACETYLATED-ALPHA-LINKED ACIDIC DIPEPTIDASE"/>
    <property type="match status" value="1"/>
</dbReference>
<dbReference type="SUPFAM" id="SSF52025">
    <property type="entry name" value="PA domain"/>
    <property type="match status" value="1"/>
</dbReference>
<evidence type="ECO:0000256" key="2">
    <source>
        <dbReference type="SAM" id="Coils"/>
    </source>
</evidence>
<dbReference type="AlphaFoldDB" id="A0A0C3K8U0"/>
<reference evidence="9" key="2">
    <citation type="submission" date="2015-01" db="EMBL/GenBank/DDBJ databases">
        <title>Evolutionary Origins and Diversification of the Mycorrhizal Mutualists.</title>
        <authorList>
            <consortium name="DOE Joint Genome Institute"/>
            <consortium name="Mycorrhizal Genomics Consortium"/>
            <person name="Kohler A."/>
            <person name="Kuo A."/>
            <person name="Nagy L.G."/>
            <person name="Floudas D."/>
            <person name="Copeland A."/>
            <person name="Barry K.W."/>
            <person name="Cichocki N."/>
            <person name="Veneault-Fourrey C."/>
            <person name="LaButti K."/>
            <person name="Lindquist E.A."/>
            <person name="Lipzen A."/>
            <person name="Lundell T."/>
            <person name="Morin E."/>
            <person name="Murat C."/>
            <person name="Riley R."/>
            <person name="Ohm R."/>
            <person name="Sun H."/>
            <person name="Tunlid A."/>
            <person name="Henrissat B."/>
            <person name="Grigoriev I.V."/>
            <person name="Hibbett D.S."/>
            <person name="Martin F."/>
        </authorList>
    </citation>
    <scope>NUCLEOTIDE SEQUENCE [LARGE SCALE GENOMIC DNA]</scope>
    <source>
        <strain evidence="9">MUT 4182</strain>
    </source>
</reference>
<dbReference type="CDD" id="cd02121">
    <property type="entry name" value="PA_GCPII_like"/>
    <property type="match status" value="1"/>
</dbReference>
<feature type="domain" description="Peptidase M28" evidence="7">
    <location>
        <begin position="408"/>
        <end position="534"/>
    </location>
</feature>
<sequence length="890" mass="97406">MDEKAADMRSFGKGGQQGLPLFEANDRDKKEAYRRKVKSIKQAVVLTGAFTFLSIWGAFGTEIRAVFSDAPTVELDEAASWASSEIRPGRLSASEAEKLFLSVPSPSSALKTSRDFSDVPHLGGSPADFEQAKSILKIFQDELGISHGSKIPLFDAGSVESQTSTLGIVNATAPRAWIDTYYPILNTPLERELQVIGEDGTVAWNADVEEVGDVADPAGKFAKTIGAWHGLSKAGDVTGKLVYVNYGSKEDFDDLAAKGVNLTGTIAIARYGYLFRGLKVKGAQEAGAIGCVIYSDPRDDGSVTIANGYAPYPAGPARNPSSVQRGSVQFLSKYPGDPSTPGYPAYPNATREDSLNIPSIPSLPISWNNAQKLLEEIPNFNYALDGTQSNRNIRLKNDVDVKVTPIWNTMAVIPGHVKQEIVLLGCHRDAWVLGAADPTSGTAAIVEIVKGLGTLMKKGWKPLRTLVIASWDAEEIGLVGSTEYGEDFHDFLRDHVVAYLNVDVATKGSRFQLGGSPSLGHLLRQAAIDIPHPTKANRTLWDARKDSGPLTGPKATNLLGRSVEEIGADHYAEQLLMEEFAKPDSLNIRPLGSGSDYTVFLQRIGIASSDEGFGGTYTDPVYHYHSVYDSQRFQELYSDPGFVRHVAVAKHLGLVTLRLLQPPLLPLNTTQYALELGTYLEKVKTSASELSVDADFSGLEKAIISVQDASQELDRVKAKAVKRLEKAIEDLEKHKKRHCTHSRWAKPANWVRKMFGVHKHHEHRHHDAAAAPRLGRAAADRTPAAVEEDGFDKHKLPKRVRRVMKAAQAVIAINKKLSSFERGFINSEGIKDREWYRNLVVAPGKWTGYGATTFPALSEAIEIEKNATLVEHEIQRLRIQLVHLADKLQS</sequence>
<evidence type="ECO:0000259" key="6">
    <source>
        <dbReference type="Pfam" id="PF04253"/>
    </source>
</evidence>
<dbReference type="InterPro" id="IPR046450">
    <property type="entry name" value="PA_dom_sf"/>
</dbReference>
<feature type="coiled-coil region" evidence="2">
    <location>
        <begin position="699"/>
        <end position="741"/>
    </location>
</feature>
<reference evidence="8 9" key="1">
    <citation type="submission" date="2014-04" db="EMBL/GenBank/DDBJ databases">
        <authorList>
            <consortium name="DOE Joint Genome Institute"/>
            <person name="Kuo A."/>
            <person name="Girlanda M."/>
            <person name="Perotto S."/>
            <person name="Kohler A."/>
            <person name="Nagy L.G."/>
            <person name="Floudas D."/>
            <person name="Copeland A."/>
            <person name="Barry K.W."/>
            <person name="Cichocki N."/>
            <person name="Veneault-Fourrey C."/>
            <person name="LaButti K."/>
            <person name="Lindquist E.A."/>
            <person name="Lipzen A."/>
            <person name="Lundell T."/>
            <person name="Morin E."/>
            <person name="Murat C."/>
            <person name="Sun H."/>
            <person name="Tunlid A."/>
            <person name="Henrissat B."/>
            <person name="Grigoriev I.V."/>
            <person name="Hibbett D.S."/>
            <person name="Martin F."/>
            <person name="Nordberg H.P."/>
            <person name="Cantor M.N."/>
            <person name="Hua S.X."/>
        </authorList>
    </citation>
    <scope>NUCLEOTIDE SEQUENCE [LARGE SCALE GENOMIC DNA]</scope>
    <source>
        <strain evidence="8 9">MUT 4182</strain>
    </source>
</reference>
<feature type="transmembrane region" description="Helical" evidence="4">
    <location>
        <begin position="43"/>
        <end position="59"/>
    </location>
</feature>
<dbReference type="STRING" id="1051891.A0A0C3K8U0"/>
<dbReference type="InterPro" id="IPR036757">
    <property type="entry name" value="TFR-like_dimer_dom_sf"/>
</dbReference>
<dbReference type="InterPro" id="IPR003137">
    <property type="entry name" value="PA_domain"/>
</dbReference>
<comment type="similarity">
    <text evidence="1">Belongs to the peptidase M28 family. M28B subfamily.</text>
</comment>
<gene>
    <name evidence="8" type="ORF">M407DRAFT_226969</name>
</gene>
<dbReference type="FunFam" id="3.40.630.10:FF:000101">
    <property type="entry name" value="N-acetylated alpha-linked acidic dipeptidase like 1"/>
    <property type="match status" value="1"/>
</dbReference>
<keyword evidence="9" id="KW-1185">Reference proteome</keyword>
<dbReference type="Gene3D" id="3.40.630.10">
    <property type="entry name" value="Zn peptidases"/>
    <property type="match status" value="1"/>
</dbReference>
<dbReference type="CDD" id="cd08022">
    <property type="entry name" value="M28_PSMA_like"/>
    <property type="match status" value="1"/>
</dbReference>